<sequence>MEGRAVSHFDARLQQRLQDVMRSMEYPIPEERETEWRVALRTDLWKEDIDEIRPFRCEEILTTNQRQAEQLELRMPLLGNQPSEEWVSELETLVETEVWLDDSYRALRWHVYHLYPWLIEYKCIEGEDYDGPGLLLDTIETCLWFGDTDIAHFWSIRAERADNWDLTEIDAIQPDLSFLANREWELEQDYVCLFQRITPHVSDMMGLMDCIPPEALSLVPPPQQPSLLSGNLEHKRQDYYRNSFSVEVYSVTLKKEM</sequence>
<name>A0AAD1WPX3_PELCU</name>
<evidence type="ECO:0000313" key="1">
    <source>
        <dbReference type="EMBL" id="CAH2321295.1"/>
    </source>
</evidence>
<dbReference type="EMBL" id="OW240922">
    <property type="protein sequence ID" value="CAH2321295.1"/>
    <property type="molecule type" value="Genomic_DNA"/>
</dbReference>
<proteinExistence type="predicted"/>
<gene>
    <name evidence="1" type="ORF">PECUL_23A001757</name>
</gene>
<reference evidence="1" key="1">
    <citation type="submission" date="2022-03" db="EMBL/GenBank/DDBJ databases">
        <authorList>
            <person name="Alioto T."/>
            <person name="Alioto T."/>
            <person name="Gomez Garrido J."/>
        </authorList>
    </citation>
    <scope>NUCLEOTIDE SEQUENCE</scope>
</reference>
<protein>
    <submittedName>
        <fullName evidence="1">Uncharacterized protein</fullName>
    </submittedName>
</protein>
<evidence type="ECO:0000313" key="2">
    <source>
        <dbReference type="Proteomes" id="UP001295444"/>
    </source>
</evidence>
<organism evidence="1 2">
    <name type="scientific">Pelobates cultripes</name>
    <name type="common">Western spadefoot toad</name>
    <dbReference type="NCBI Taxonomy" id="61616"/>
    <lineage>
        <taxon>Eukaryota</taxon>
        <taxon>Metazoa</taxon>
        <taxon>Chordata</taxon>
        <taxon>Craniata</taxon>
        <taxon>Vertebrata</taxon>
        <taxon>Euteleostomi</taxon>
        <taxon>Amphibia</taxon>
        <taxon>Batrachia</taxon>
        <taxon>Anura</taxon>
        <taxon>Pelobatoidea</taxon>
        <taxon>Pelobatidae</taxon>
        <taxon>Pelobates</taxon>
    </lineage>
</organism>
<dbReference type="Proteomes" id="UP001295444">
    <property type="component" value="Chromosome 11"/>
</dbReference>
<dbReference type="AlphaFoldDB" id="A0AAD1WPX3"/>
<accession>A0AAD1WPX3</accession>
<keyword evidence="2" id="KW-1185">Reference proteome</keyword>